<organism evidence="10 11">
    <name type="scientific">Hesseltinella vesiculosa</name>
    <dbReference type="NCBI Taxonomy" id="101127"/>
    <lineage>
        <taxon>Eukaryota</taxon>
        <taxon>Fungi</taxon>
        <taxon>Fungi incertae sedis</taxon>
        <taxon>Mucoromycota</taxon>
        <taxon>Mucoromycotina</taxon>
        <taxon>Mucoromycetes</taxon>
        <taxon>Mucorales</taxon>
        <taxon>Cunninghamellaceae</taxon>
        <taxon>Hesseltinella</taxon>
    </lineage>
</organism>
<keyword evidence="3 8" id="KW-0049">Antioxidant</keyword>
<dbReference type="PANTHER" id="PTHR10430:SF16">
    <property type="entry name" value="PEROXIREDOXIN-5, MITOCHONDRIAL"/>
    <property type="match status" value="1"/>
</dbReference>
<keyword evidence="11" id="KW-1185">Reference proteome</keyword>
<proteinExistence type="inferred from homology"/>
<evidence type="ECO:0000256" key="6">
    <source>
        <dbReference type="ARBA" id="ARBA00079296"/>
    </source>
</evidence>
<sequence>MTVQVGDTIPDVSLTYVPYNPDESLQACPVPIPYNLHKELKGKKAVIVAVPGAFTPTCSLQHIPGFVEKADELKKKGVDVILGTAVNDGFVMNAWAKTLGTKDKVILASEGGSGFYEKLGLTQDLTARGMGIRSKRFALIVDDLKVTYVGVETTPDLTVSGVDDVLAAL</sequence>
<dbReference type="InterPro" id="IPR037944">
    <property type="entry name" value="PRX5-like"/>
</dbReference>
<evidence type="ECO:0000256" key="7">
    <source>
        <dbReference type="PIRSR" id="PIRSR637944-1"/>
    </source>
</evidence>
<dbReference type="Gene3D" id="3.40.30.10">
    <property type="entry name" value="Glutaredoxin"/>
    <property type="match status" value="1"/>
</dbReference>
<comment type="similarity">
    <text evidence="1 8">Belongs to the peroxiredoxin family. Prx5 subfamily.</text>
</comment>
<keyword evidence="4 8" id="KW-0560">Oxidoreductase</keyword>
<feature type="active site" description="Cysteine sulfenic acid (-SOH) intermediate" evidence="7">
    <location>
        <position position="58"/>
    </location>
</feature>
<dbReference type="GO" id="GO:0045454">
    <property type="term" value="P:cell redox homeostasis"/>
    <property type="evidence" value="ECO:0007669"/>
    <property type="project" value="TreeGrafter"/>
</dbReference>
<dbReference type="CDD" id="cd03013">
    <property type="entry name" value="PRX5_like"/>
    <property type="match status" value="1"/>
</dbReference>
<reference evidence="10 11" key="1">
    <citation type="submission" date="2016-07" db="EMBL/GenBank/DDBJ databases">
        <title>Pervasive Adenine N6-methylation of Active Genes in Fungi.</title>
        <authorList>
            <consortium name="DOE Joint Genome Institute"/>
            <person name="Mondo S.J."/>
            <person name="Dannebaum R.O."/>
            <person name="Kuo R.C."/>
            <person name="Labutti K."/>
            <person name="Haridas S."/>
            <person name="Kuo A."/>
            <person name="Salamov A."/>
            <person name="Ahrendt S.R."/>
            <person name="Lipzen A."/>
            <person name="Sullivan W."/>
            <person name="Andreopoulos W.B."/>
            <person name="Clum A."/>
            <person name="Lindquist E."/>
            <person name="Daum C."/>
            <person name="Ramamoorthy G.K."/>
            <person name="Gryganskyi A."/>
            <person name="Culley D."/>
            <person name="Magnuson J.K."/>
            <person name="James T.Y."/>
            <person name="O'Malley M.A."/>
            <person name="Stajich J.E."/>
            <person name="Spatafora J.W."/>
            <person name="Visel A."/>
            <person name="Grigoriev I.V."/>
        </authorList>
    </citation>
    <scope>NUCLEOTIDE SEQUENCE [LARGE SCALE GENOMIC DNA]</scope>
    <source>
        <strain evidence="10 11">NRRL 3301</strain>
    </source>
</reference>
<dbReference type="Pfam" id="PF08534">
    <property type="entry name" value="Redoxin"/>
    <property type="match status" value="1"/>
</dbReference>
<evidence type="ECO:0000313" key="11">
    <source>
        <dbReference type="Proteomes" id="UP000242146"/>
    </source>
</evidence>
<dbReference type="OrthoDB" id="1882547at2759"/>
<dbReference type="GO" id="GO:0042744">
    <property type="term" value="P:hydrogen peroxide catabolic process"/>
    <property type="evidence" value="ECO:0007669"/>
    <property type="project" value="TreeGrafter"/>
</dbReference>
<evidence type="ECO:0000256" key="3">
    <source>
        <dbReference type="ARBA" id="ARBA00022862"/>
    </source>
</evidence>
<evidence type="ECO:0000256" key="8">
    <source>
        <dbReference type="RuleBase" id="RU366011"/>
    </source>
</evidence>
<dbReference type="FunFam" id="3.40.30.10:FF:000020">
    <property type="entry name" value="Peroxiredoxin"/>
    <property type="match status" value="1"/>
</dbReference>
<dbReference type="GO" id="GO:0005739">
    <property type="term" value="C:mitochondrion"/>
    <property type="evidence" value="ECO:0007669"/>
    <property type="project" value="TreeGrafter"/>
</dbReference>
<dbReference type="PROSITE" id="PS51352">
    <property type="entry name" value="THIOREDOXIN_2"/>
    <property type="match status" value="1"/>
</dbReference>
<evidence type="ECO:0000256" key="2">
    <source>
        <dbReference type="ARBA" id="ARBA00022559"/>
    </source>
</evidence>
<dbReference type="GO" id="GO:0034599">
    <property type="term" value="P:cellular response to oxidative stress"/>
    <property type="evidence" value="ECO:0007669"/>
    <property type="project" value="InterPro"/>
</dbReference>
<comment type="function">
    <text evidence="8">Thiol-specific peroxidase that catalyzes the reduction of hydrogen peroxide and organic hydroperoxides to water and alcohols, respectively. Plays a role in cell protection against oxidative stress by detoxifying peroxides.</text>
</comment>
<protein>
    <recommendedName>
        <fullName evidence="6">Thioredoxin-dependent peroxiredoxin</fullName>
    </recommendedName>
</protein>
<comment type="caution">
    <text evidence="10">The sequence shown here is derived from an EMBL/GenBank/DDBJ whole genome shotgun (WGS) entry which is preliminary data.</text>
</comment>
<dbReference type="InterPro" id="IPR013766">
    <property type="entry name" value="Thioredoxin_domain"/>
</dbReference>
<evidence type="ECO:0000256" key="5">
    <source>
        <dbReference type="ARBA" id="ARBA00023284"/>
    </source>
</evidence>
<gene>
    <name evidence="10" type="ORF">DM01DRAFT_1328026</name>
</gene>
<evidence type="ECO:0000256" key="4">
    <source>
        <dbReference type="ARBA" id="ARBA00023002"/>
    </source>
</evidence>
<keyword evidence="5 8" id="KW-0676">Redox-active center</keyword>
<dbReference type="InterPro" id="IPR013740">
    <property type="entry name" value="Redoxin"/>
</dbReference>
<dbReference type="InterPro" id="IPR036249">
    <property type="entry name" value="Thioredoxin-like_sf"/>
</dbReference>
<keyword evidence="2 8" id="KW-0575">Peroxidase</keyword>
<dbReference type="Proteomes" id="UP000242146">
    <property type="component" value="Unassembled WGS sequence"/>
</dbReference>
<dbReference type="STRING" id="101127.A0A1X2G684"/>
<dbReference type="EMBL" id="MCGT01000039">
    <property type="protein sequence ID" value="ORX46097.1"/>
    <property type="molecule type" value="Genomic_DNA"/>
</dbReference>
<dbReference type="GO" id="GO:0005777">
    <property type="term" value="C:peroxisome"/>
    <property type="evidence" value="ECO:0007669"/>
    <property type="project" value="TreeGrafter"/>
</dbReference>
<dbReference type="SUPFAM" id="SSF52833">
    <property type="entry name" value="Thioredoxin-like"/>
    <property type="match status" value="1"/>
</dbReference>
<evidence type="ECO:0000313" key="10">
    <source>
        <dbReference type="EMBL" id="ORX46097.1"/>
    </source>
</evidence>
<dbReference type="PANTHER" id="PTHR10430">
    <property type="entry name" value="PEROXIREDOXIN"/>
    <property type="match status" value="1"/>
</dbReference>
<evidence type="ECO:0000259" key="9">
    <source>
        <dbReference type="PROSITE" id="PS51352"/>
    </source>
</evidence>
<dbReference type="GO" id="GO:0008379">
    <property type="term" value="F:thioredoxin peroxidase activity"/>
    <property type="evidence" value="ECO:0007669"/>
    <property type="project" value="InterPro"/>
</dbReference>
<name>A0A1X2G684_9FUNG</name>
<dbReference type="AlphaFoldDB" id="A0A1X2G684"/>
<evidence type="ECO:0000256" key="1">
    <source>
        <dbReference type="ARBA" id="ARBA00010505"/>
    </source>
</evidence>
<accession>A0A1X2G684</accession>
<feature type="domain" description="Thioredoxin" evidence="9">
    <location>
        <begin position="3"/>
        <end position="169"/>
    </location>
</feature>